<dbReference type="Gene3D" id="3.30.460.10">
    <property type="entry name" value="Beta Polymerase, domain 2"/>
    <property type="match status" value="1"/>
</dbReference>
<feature type="domain" description="RelA/SpoT" evidence="1">
    <location>
        <begin position="461"/>
        <end position="629"/>
    </location>
</feature>
<name>A0A955L9W0_9BACT</name>
<protein>
    <recommendedName>
        <fullName evidence="1">RelA/SpoT domain-containing protein</fullName>
    </recommendedName>
</protein>
<reference evidence="2" key="2">
    <citation type="journal article" date="2021" name="Microbiome">
        <title>Successional dynamics and alternative stable states in a saline activated sludge microbial community over 9 years.</title>
        <authorList>
            <person name="Wang Y."/>
            <person name="Ye J."/>
            <person name="Ju F."/>
            <person name="Liu L."/>
            <person name="Boyd J.A."/>
            <person name="Deng Y."/>
            <person name="Parks D.H."/>
            <person name="Jiang X."/>
            <person name="Yin X."/>
            <person name="Woodcroft B.J."/>
            <person name="Tyson G.W."/>
            <person name="Hugenholtz P."/>
            <person name="Polz M.F."/>
            <person name="Zhang T."/>
        </authorList>
    </citation>
    <scope>NUCLEOTIDE SEQUENCE</scope>
    <source>
        <strain evidence="2">HKST-UBA11</strain>
    </source>
</reference>
<sequence length="715" mass="82823">MTELYQPYREQQNARLLAEEFFGPTGPFSHRFERIGPKGGTIIDHIERIQASLSHHGLYNPGLAMAAELHDLVQFKDLDHLSKGEGYSDHILEAFYNQLYIIDPELSTYSIGIALSAEKFEQTAESWRVLLNEFLSQTENDSFSRSDHIVMNTSINDLSSKELTKWRSLLEPYGLVEDDTLTEAGEHLLTLFLHPEENQGIIKRFASPDEDLVPIYRYIEREVRSLVNSPAFSIDKIEMLMSIIAKYSDVLFTSLENTQLSSHSQIGKFMNRIQNYLFDMNMIEQEHLGRAPLDEALSRYQQWELEKHLNMGILRELLSDSDEQIIPPHFWSWRAPRVGVEKMLNVLEKWDIEGLILKTIEVIDNIRHPKDASSAWVDSQELISFYAPLLELAGLNDLAIEASGIALEYLNLQDPLYPEELKQTTIDYYQQILEITSGDQNITKQLFNKLNTLYPNAKIFYRVKSLGSMLEKAKIKQRGQQIYTAPDALGFSIIESNLENRENQDYPFQSQIEPIILDISTGSLQSKHTIDLDRSVEIRFGYKDNFDDTEVEEYGRYVTGFDTDRMMIGEEEVIVRVKPAKSNGYQAIHLNFMTDHERPVGIEIKLMDEQWWYDAEFGNAAHFEYKNKDAFSSELADLQFLIDTSSTDNKQRYRRAYQIARSRIEEKLIKIRQRYQFMGNTKKTKKGRNTLTKATRRLVREYIPIVEDHVLVGLG</sequence>
<accession>A0A955L9W0</accession>
<reference evidence="2" key="1">
    <citation type="submission" date="2020-04" db="EMBL/GenBank/DDBJ databases">
        <authorList>
            <person name="Zhang T."/>
        </authorList>
    </citation>
    <scope>NUCLEOTIDE SEQUENCE</scope>
    <source>
        <strain evidence="2">HKST-UBA11</strain>
    </source>
</reference>
<gene>
    <name evidence="2" type="ORF">KC717_06250</name>
</gene>
<organism evidence="2 3">
    <name type="scientific">Candidatus Dojkabacteria bacterium</name>
    <dbReference type="NCBI Taxonomy" id="2099670"/>
    <lineage>
        <taxon>Bacteria</taxon>
        <taxon>Candidatus Dojkabacteria</taxon>
    </lineage>
</organism>
<dbReference type="EMBL" id="JAGQLH010000100">
    <property type="protein sequence ID" value="MCA9386219.1"/>
    <property type="molecule type" value="Genomic_DNA"/>
</dbReference>
<evidence type="ECO:0000259" key="1">
    <source>
        <dbReference type="SMART" id="SM00954"/>
    </source>
</evidence>
<dbReference type="AlphaFoldDB" id="A0A955L9W0"/>
<comment type="caution">
    <text evidence="2">The sequence shown here is derived from an EMBL/GenBank/DDBJ whole genome shotgun (WGS) entry which is preliminary data.</text>
</comment>
<dbReference type="SUPFAM" id="SSF81301">
    <property type="entry name" value="Nucleotidyltransferase"/>
    <property type="match status" value="1"/>
</dbReference>
<dbReference type="SMART" id="SM00954">
    <property type="entry name" value="RelA_SpoT"/>
    <property type="match status" value="1"/>
</dbReference>
<evidence type="ECO:0000313" key="2">
    <source>
        <dbReference type="EMBL" id="MCA9386219.1"/>
    </source>
</evidence>
<dbReference type="GO" id="GO:0015969">
    <property type="term" value="P:guanosine tetraphosphate metabolic process"/>
    <property type="evidence" value="ECO:0007669"/>
    <property type="project" value="InterPro"/>
</dbReference>
<dbReference type="InterPro" id="IPR007685">
    <property type="entry name" value="RelA_SpoT"/>
</dbReference>
<dbReference type="Proteomes" id="UP000754563">
    <property type="component" value="Unassembled WGS sequence"/>
</dbReference>
<dbReference type="InterPro" id="IPR043519">
    <property type="entry name" value="NT_sf"/>
</dbReference>
<evidence type="ECO:0000313" key="3">
    <source>
        <dbReference type="Proteomes" id="UP000754563"/>
    </source>
</evidence>
<proteinExistence type="predicted"/>